<dbReference type="InterPro" id="IPR021109">
    <property type="entry name" value="Peptidase_aspartic_dom_sf"/>
</dbReference>
<evidence type="ECO:0008006" key="3">
    <source>
        <dbReference type="Google" id="ProtNLM"/>
    </source>
</evidence>
<name>A0A133V0A6_9EURY</name>
<comment type="caution">
    <text evidence="1">The sequence shown here is derived from an EMBL/GenBank/DDBJ whole genome shotgun (WGS) entry which is preliminary data.</text>
</comment>
<dbReference type="SUPFAM" id="SSF50630">
    <property type="entry name" value="Acid proteases"/>
    <property type="match status" value="1"/>
</dbReference>
<evidence type="ECO:0000313" key="1">
    <source>
        <dbReference type="EMBL" id="KXA99863.1"/>
    </source>
</evidence>
<dbReference type="Pfam" id="PF13650">
    <property type="entry name" value="Asp_protease_2"/>
    <property type="match status" value="1"/>
</dbReference>
<dbReference type="EMBL" id="LHXW01000021">
    <property type="protein sequence ID" value="KXA99863.1"/>
    <property type="molecule type" value="Genomic_DNA"/>
</dbReference>
<accession>A0A133V0A6</accession>
<keyword evidence="2" id="KW-1185">Reference proteome</keyword>
<sequence>MGHTEAKVKIYESDPSKAEELELLVDTGSTYSWIPAETLEELRVERKKTRRFETIEGKKITRDVGEIILECLGESATNMVVFAKDGDKPVLGVVTLELLGLEVDPTTNKLRKAEALLAI</sequence>
<evidence type="ECO:0000313" key="2">
    <source>
        <dbReference type="Proteomes" id="UP000070520"/>
    </source>
</evidence>
<reference evidence="1 2" key="1">
    <citation type="journal article" date="2016" name="Sci. Rep.">
        <title>Metabolic traits of an uncultured archaeal lineage -MSBL1- from brine pools of the Red Sea.</title>
        <authorList>
            <person name="Mwirichia R."/>
            <person name="Alam I."/>
            <person name="Rashid M."/>
            <person name="Vinu M."/>
            <person name="Ba-Alawi W."/>
            <person name="Anthony Kamau A."/>
            <person name="Kamanda Ngugi D."/>
            <person name="Goker M."/>
            <person name="Klenk H.P."/>
            <person name="Bajic V."/>
            <person name="Stingl U."/>
        </authorList>
    </citation>
    <scope>NUCLEOTIDE SEQUENCE [LARGE SCALE GENOMIC DNA]</scope>
    <source>
        <strain evidence="1">SCGC-AAA261C02</strain>
    </source>
</reference>
<dbReference type="InterPro" id="IPR001969">
    <property type="entry name" value="Aspartic_peptidase_AS"/>
</dbReference>
<organism evidence="1 2">
    <name type="scientific">candidate division MSBL1 archaeon SCGC-AAA261C02</name>
    <dbReference type="NCBI Taxonomy" id="1698272"/>
    <lineage>
        <taxon>Archaea</taxon>
        <taxon>Methanobacteriati</taxon>
        <taxon>Methanobacteriota</taxon>
        <taxon>candidate division MSBL1</taxon>
    </lineage>
</organism>
<dbReference type="PROSITE" id="PS00141">
    <property type="entry name" value="ASP_PROTEASE"/>
    <property type="match status" value="1"/>
</dbReference>
<gene>
    <name evidence="1" type="ORF">AKJ42_02285</name>
</gene>
<dbReference type="Proteomes" id="UP000070520">
    <property type="component" value="Unassembled WGS sequence"/>
</dbReference>
<dbReference type="AlphaFoldDB" id="A0A133V0A6"/>
<dbReference type="GO" id="GO:0004190">
    <property type="term" value="F:aspartic-type endopeptidase activity"/>
    <property type="evidence" value="ECO:0007669"/>
    <property type="project" value="InterPro"/>
</dbReference>
<proteinExistence type="predicted"/>
<dbReference type="Gene3D" id="2.40.70.10">
    <property type="entry name" value="Acid Proteases"/>
    <property type="match status" value="1"/>
</dbReference>
<protein>
    <recommendedName>
        <fullName evidence="3">Peptidase A2 domain-containing protein</fullName>
    </recommendedName>
</protein>
<dbReference type="GO" id="GO:0006508">
    <property type="term" value="P:proteolysis"/>
    <property type="evidence" value="ECO:0007669"/>
    <property type="project" value="InterPro"/>
</dbReference>